<proteinExistence type="predicted"/>
<organism evidence="1">
    <name type="scientific">uncultured Caudovirales phage</name>
    <dbReference type="NCBI Taxonomy" id="2100421"/>
    <lineage>
        <taxon>Viruses</taxon>
        <taxon>Duplodnaviria</taxon>
        <taxon>Heunggongvirae</taxon>
        <taxon>Uroviricota</taxon>
        <taxon>Caudoviricetes</taxon>
        <taxon>Peduoviridae</taxon>
        <taxon>Maltschvirus</taxon>
        <taxon>Maltschvirus maltsch</taxon>
    </lineage>
</organism>
<accession>A0A6J5L3L4</accession>
<protein>
    <submittedName>
        <fullName evidence="1">Uncharacterized protein</fullName>
    </submittedName>
</protein>
<reference evidence="1" key="1">
    <citation type="submission" date="2020-04" db="EMBL/GenBank/DDBJ databases">
        <authorList>
            <person name="Chiriac C."/>
            <person name="Salcher M."/>
            <person name="Ghai R."/>
            <person name="Kavagutti S V."/>
        </authorList>
    </citation>
    <scope>NUCLEOTIDE SEQUENCE</scope>
</reference>
<gene>
    <name evidence="1" type="ORF">UFOVP106_17</name>
</gene>
<name>A0A6J5L3L4_9CAUD</name>
<evidence type="ECO:0000313" key="1">
    <source>
        <dbReference type="EMBL" id="CAB4127916.1"/>
    </source>
</evidence>
<sequence length="57" mass="6611">MNPIDHYAKLAMISGWIDYVRHRVKELENHPTGMWKGLGIAIKQRMDEINVSCDIQS</sequence>
<dbReference type="EMBL" id="LR796225">
    <property type="protein sequence ID" value="CAB4127916.1"/>
    <property type="molecule type" value="Genomic_DNA"/>
</dbReference>